<organism evidence="1">
    <name type="scientific">Myoviridae sp. ctkfK18</name>
    <dbReference type="NCBI Taxonomy" id="2825165"/>
    <lineage>
        <taxon>Viruses</taxon>
        <taxon>Duplodnaviria</taxon>
        <taxon>Heunggongvirae</taxon>
        <taxon>Uroviricota</taxon>
        <taxon>Caudoviricetes</taxon>
    </lineage>
</organism>
<protein>
    <submittedName>
        <fullName evidence="1">Uncharacterized protein</fullName>
    </submittedName>
</protein>
<name>A0A8S5VGN2_9CAUD</name>
<sequence>MKYNNVKDEDIEFAVSETIRVFKELDEAEGARIEELLTSCEDRDQLVEYLINILNFYAQPNRHVLRKIRESEEIINQEYVRLPHVNQKDGKGVLSNKKLLILPLYVRANQQIALKEGKAAQESNLRNITGQVTGASKSGSLSDSEICTLIGNGSPNIIKEMLGPASHDLVAKREMKQSIIRTGDVSLNDLTDSPENKKSLRYMSEVLKAYGLDNDLVDIPIK</sequence>
<reference evidence="1" key="1">
    <citation type="journal article" date="2021" name="Proc. Natl. Acad. Sci. U.S.A.">
        <title>A Catalog of Tens of Thousands of Viruses from Human Metagenomes Reveals Hidden Associations with Chronic Diseases.</title>
        <authorList>
            <person name="Tisza M.J."/>
            <person name="Buck C.B."/>
        </authorList>
    </citation>
    <scope>NUCLEOTIDE SEQUENCE</scope>
    <source>
        <strain evidence="1">CtkfK18</strain>
    </source>
</reference>
<dbReference type="EMBL" id="BK016265">
    <property type="protein sequence ID" value="DAG05846.1"/>
    <property type="molecule type" value="Genomic_DNA"/>
</dbReference>
<evidence type="ECO:0000313" key="1">
    <source>
        <dbReference type="EMBL" id="DAG05846.1"/>
    </source>
</evidence>
<accession>A0A8S5VGN2</accession>
<proteinExistence type="predicted"/>